<keyword evidence="2" id="KW-1185">Reference proteome</keyword>
<dbReference type="EMBL" id="BAAFSG010000001">
    <property type="protein sequence ID" value="GAB1253947.1"/>
    <property type="molecule type" value="Genomic_DNA"/>
</dbReference>
<name>A0ABQ0E8F5_9BACT</name>
<gene>
    <name evidence="1" type="ORF">Defa_14340</name>
</gene>
<sequence length="51" mass="5842">MCAFLDVFPEAPVHVCRNLYFGEPEKFERCNDSKTKMGFVLNPYGSSHESL</sequence>
<evidence type="ECO:0000313" key="2">
    <source>
        <dbReference type="Proteomes" id="UP001628192"/>
    </source>
</evidence>
<comment type="caution">
    <text evidence="1">The sequence shown here is derived from an EMBL/GenBank/DDBJ whole genome shotgun (WGS) entry which is preliminary data.</text>
</comment>
<evidence type="ECO:0000313" key="1">
    <source>
        <dbReference type="EMBL" id="GAB1253947.1"/>
    </source>
</evidence>
<dbReference type="Proteomes" id="UP001628192">
    <property type="component" value="Unassembled WGS sequence"/>
</dbReference>
<organism evidence="1 2">
    <name type="scientific">Desulfovibrio falkowii</name>
    <dbReference type="NCBI Taxonomy" id="3136602"/>
    <lineage>
        <taxon>Bacteria</taxon>
        <taxon>Pseudomonadati</taxon>
        <taxon>Thermodesulfobacteriota</taxon>
        <taxon>Desulfovibrionia</taxon>
        <taxon>Desulfovibrionales</taxon>
        <taxon>Desulfovibrionaceae</taxon>
        <taxon>Desulfovibrio</taxon>
    </lineage>
</organism>
<reference evidence="1 2" key="1">
    <citation type="journal article" date="2025" name="Int. J. Syst. Evol. Microbiol.">
        <title>Desulfovibrio falkowii sp. nov., Porphyromonas miyakawae sp. nov., Mediterraneibacter flintii sp. nov. and Owariibacterium komagatae gen. nov., sp. nov., isolated from human faeces.</title>
        <authorList>
            <person name="Hamaguchi T."/>
            <person name="Ohara M."/>
            <person name="Hisatomi A."/>
            <person name="Sekiguchi K."/>
            <person name="Takeda J.I."/>
            <person name="Ueyama J."/>
            <person name="Ito M."/>
            <person name="Nishiwaki H."/>
            <person name="Ogi T."/>
            <person name="Hirayama M."/>
            <person name="Ohkuma M."/>
            <person name="Sakamoto M."/>
            <person name="Ohno K."/>
        </authorList>
    </citation>
    <scope>NUCLEOTIDE SEQUENCE [LARGE SCALE GENOMIC DNA]</scope>
    <source>
        <strain evidence="1 2">13CB8C</strain>
    </source>
</reference>
<accession>A0ABQ0E8F5</accession>
<proteinExistence type="predicted"/>
<protein>
    <submittedName>
        <fullName evidence="1">Uncharacterized protein</fullName>
    </submittedName>
</protein>